<dbReference type="GO" id="GO:0003682">
    <property type="term" value="F:chromatin binding"/>
    <property type="evidence" value="ECO:0007669"/>
    <property type="project" value="TreeGrafter"/>
</dbReference>
<feature type="region of interest" description="Disordered" evidence="2">
    <location>
        <begin position="480"/>
        <end position="511"/>
    </location>
</feature>
<feature type="compositionally biased region" description="Acidic residues" evidence="2">
    <location>
        <begin position="328"/>
        <end position="357"/>
    </location>
</feature>
<dbReference type="Proteomes" id="UP000250266">
    <property type="component" value="Unassembled WGS sequence"/>
</dbReference>
<dbReference type="GO" id="GO:0003714">
    <property type="term" value="F:transcription corepressor activity"/>
    <property type="evidence" value="ECO:0007669"/>
    <property type="project" value="TreeGrafter"/>
</dbReference>
<dbReference type="Pfam" id="PF12927">
    <property type="entry name" value="DUF3835"/>
    <property type="match status" value="1"/>
</dbReference>
<feature type="domain" description="DUF3835" evidence="3">
    <location>
        <begin position="553"/>
        <end position="632"/>
    </location>
</feature>
<dbReference type="Pfam" id="PF13758">
    <property type="entry name" value="Prefoldin_3"/>
    <property type="match status" value="1"/>
</dbReference>
<dbReference type="InterPro" id="IPR009053">
    <property type="entry name" value="Prefoldin"/>
</dbReference>
<evidence type="ECO:0000259" key="3">
    <source>
        <dbReference type="Pfam" id="PF12927"/>
    </source>
</evidence>
<dbReference type="InterPro" id="IPR024325">
    <property type="entry name" value="DUF3835"/>
</dbReference>
<feature type="compositionally biased region" description="Polar residues" evidence="2">
    <location>
        <begin position="217"/>
        <end position="229"/>
    </location>
</feature>
<accession>A0A8E2E7L1</accession>
<feature type="region of interest" description="Disordered" evidence="2">
    <location>
        <begin position="183"/>
        <end position="261"/>
    </location>
</feature>
<dbReference type="Gene3D" id="1.10.287.370">
    <property type="match status" value="1"/>
</dbReference>
<organism evidence="4 5">
    <name type="scientific">Lepidopterella palustris CBS 459.81</name>
    <dbReference type="NCBI Taxonomy" id="1314670"/>
    <lineage>
        <taxon>Eukaryota</taxon>
        <taxon>Fungi</taxon>
        <taxon>Dikarya</taxon>
        <taxon>Ascomycota</taxon>
        <taxon>Pezizomycotina</taxon>
        <taxon>Dothideomycetes</taxon>
        <taxon>Pleosporomycetidae</taxon>
        <taxon>Mytilinidiales</taxon>
        <taxon>Argynnaceae</taxon>
        <taxon>Lepidopterella</taxon>
    </lineage>
</organism>
<evidence type="ECO:0000256" key="1">
    <source>
        <dbReference type="SAM" id="Coils"/>
    </source>
</evidence>
<sequence length="637" mass="70910">MESSERDPLVDLERHRLRLEETVAKLQKSLQHWQTWELEYESLKEEIQRFKGQPSTDDMIEIGRSFGGGLVNEKEIKELVGYGKPTERSSKMVVDMISRRLDYVRQNGQIAQKQLDAADKKLKAASILLLPDLDDEEGLPLTDIQEELDEEGNVISSTLLHPSKAAPDILNTLRKAGITDLDKEDRAEKNTPKDLTNEGVDVDLSKKSEAMDLEGKTPTSPDASSSSQKATKEDPPPSRKKFVAFSPDTKPEAQTTSKNAKLISEGFNDDLAAFTFNSGSKIIELDDNDDELAQYPIIPKDESPEDAALRREMLQYGLSEVGSVVAEIDLDEGNSEYSGSEDDYDGEYPDTDDEEEDKFGRTTRKVITDDYKLEMLELEKRLNARMLENLGPRPEGNPLAKHAEDVRRLRIQEEKSTTEPTIEPARTNEDLGPMPDAIKKGVRFVDKLDIAPKSEVADNKPTETTPVAKVPVAGAVVERSGKEIPNEPSEVSTPAKVSRFKRSHASTATTQNTGFAATKIVNTASPTLNSLAQATEHSRKPRYTPEGPLGRTLASSIVERTVADDNVVPPDEDGLDLTLLNQEIAVEYHKLRNRMIHNQGGFMPSKEEEENPLMENVDGRVKKVSRFMAARLKNESM</sequence>
<feature type="compositionally biased region" description="Basic and acidic residues" evidence="2">
    <location>
        <begin position="203"/>
        <end position="215"/>
    </location>
</feature>
<keyword evidence="5" id="KW-1185">Reference proteome</keyword>
<feature type="region of interest" description="Disordered" evidence="2">
    <location>
        <begin position="415"/>
        <end position="436"/>
    </location>
</feature>
<dbReference type="PANTHER" id="PTHR15111">
    <property type="entry name" value="RNA POLYMERASE II SUBUNIT 5-MEDIATING PROTEIN NNX3"/>
    <property type="match status" value="1"/>
</dbReference>
<dbReference type="InterPro" id="IPR039553">
    <property type="entry name" value="Prefoldin-like"/>
</dbReference>
<dbReference type="OrthoDB" id="21413at2759"/>
<feature type="coiled-coil region" evidence="1">
    <location>
        <begin position="9"/>
        <end position="53"/>
    </location>
</feature>
<dbReference type="InterPro" id="IPR052255">
    <property type="entry name" value="RNA_pol_II_subunit5-mediator"/>
</dbReference>
<name>A0A8E2E7L1_9PEZI</name>
<dbReference type="SUPFAM" id="SSF46579">
    <property type="entry name" value="Prefoldin"/>
    <property type="match status" value="1"/>
</dbReference>
<evidence type="ECO:0000313" key="5">
    <source>
        <dbReference type="Proteomes" id="UP000250266"/>
    </source>
</evidence>
<feature type="region of interest" description="Disordered" evidence="2">
    <location>
        <begin position="328"/>
        <end position="361"/>
    </location>
</feature>
<dbReference type="GO" id="GO:0000122">
    <property type="term" value="P:negative regulation of transcription by RNA polymerase II"/>
    <property type="evidence" value="ECO:0007669"/>
    <property type="project" value="TreeGrafter"/>
</dbReference>
<proteinExistence type="predicted"/>
<keyword evidence="1" id="KW-0175">Coiled coil</keyword>
<feature type="compositionally biased region" description="Basic and acidic residues" evidence="2">
    <location>
        <begin position="183"/>
        <end position="196"/>
    </location>
</feature>
<dbReference type="AlphaFoldDB" id="A0A8E2E7L1"/>
<protein>
    <recommendedName>
        <fullName evidence="3">DUF3835 domain-containing protein</fullName>
    </recommendedName>
</protein>
<dbReference type="PANTHER" id="PTHR15111:SF0">
    <property type="entry name" value="UNCONVENTIONAL PREFOLDIN RPB5 INTERACTOR 1"/>
    <property type="match status" value="1"/>
</dbReference>
<dbReference type="EMBL" id="KV745043">
    <property type="protein sequence ID" value="OCK78735.1"/>
    <property type="molecule type" value="Genomic_DNA"/>
</dbReference>
<evidence type="ECO:0000256" key="2">
    <source>
        <dbReference type="SAM" id="MobiDB-lite"/>
    </source>
</evidence>
<evidence type="ECO:0000313" key="4">
    <source>
        <dbReference type="EMBL" id="OCK78735.1"/>
    </source>
</evidence>
<reference evidence="4 5" key="1">
    <citation type="journal article" date="2016" name="Nat. Commun.">
        <title>Ectomycorrhizal ecology is imprinted in the genome of the dominant symbiotic fungus Cenococcum geophilum.</title>
        <authorList>
            <consortium name="DOE Joint Genome Institute"/>
            <person name="Peter M."/>
            <person name="Kohler A."/>
            <person name="Ohm R.A."/>
            <person name="Kuo A."/>
            <person name="Krutzmann J."/>
            <person name="Morin E."/>
            <person name="Arend M."/>
            <person name="Barry K.W."/>
            <person name="Binder M."/>
            <person name="Choi C."/>
            <person name="Clum A."/>
            <person name="Copeland A."/>
            <person name="Grisel N."/>
            <person name="Haridas S."/>
            <person name="Kipfer T."/>
            <person name="LaButti K."/>
            <person name="Lindquist E."/>
            <person name="Lipzen A."/>
            <person name="Maire R."/>
            <person name="Meier B."/>
            <person name="Mihaltcheva S."/>
            <person name="Molinier V."/>
            <person name="Murat C."/>
            <person name="Poggeler S."/>
            <person name="Quandt C.A."/>
            <person name="Sperisen C."/>
            <person name="Tritt A."/>
            <person name="Tisserant E."/>
            <person name="Crous P.W."/>
            <person name="Henrissat B."/>
            <person name="Nehls U."/>
            <person name="Egli S."/>
            <person name="Spatafora J.W."/>
            <person name="Grigoriev I.V."/>
            <person name="Martin F.M."/>
        </authorList>
    </citation>
    <scope>NUCLEOTIDE SEQUENCE [LARGE SCALE GENOMIC DNA]</scope>
    <source>
        <strain evidence="4 5">CBS 459.81</strain>
    </source>
</reference>
<dbReference type="GO" id="GO:0019212">
    <property type="term" value="F:phosphatase inhibitor activity"/>
    <property type="evidence" value="ECO:0007669"/>
    <property type="project" value="TreeGrafter"/>
</dbReference>
<gene>
    <name evidence="4" type="ORF">K432DRAFT_406207</name>
</gene>